<feature type="transmembrane region" description="Helical" evidence="1">
    <location>
        <begin position="6"/>
        <end position="26"/>
    </location>
</feature>
<organism evidence="2 3">
    <name type="scientific">Ferroacidibacillus organovorans</name>
    <dbReference type="NCBI Taxonomy" id="1765683"/>
    <lineage>
        <taxon>Bacteria</taxon>
        <taxon>Bacillati</taxon>
        <taxon>Bacillota</taxon>
        <taxon>Bacilli</taxon>
        <taxon>Bacillales</taxon>
        <taxon>Alicyclobacillaceae</taxon>
        <taxon>Ferroacidibacillus</taxon>
    </lineage>
</organism>
<dbReference type="OrthoDB" id="2928291at2"/>
<proteinExistence type="predicted"/>
<accession>A0A101XQZ0</accession>
<keyword evidence="1" id="KW-0472">Membrane</keyword>
<gene>
    <name evidence="2" type="ORF">ATW55_09345</name>
</gene>
<dbReference type="AlphaFoldDB" id="A0A101XQZ0"/>
<dbReference type="RefSeq" id="WP_067715745.1">
    <property type="nucleotide sequence ID" value="NZ_LPVJ01000031.1"/>
</dbReference>
<keyword evidence="3" id="KW-1185">Reference proteome</keyword>
<name>A0A101XQZ0_9BACL</name>
<evidence type="ECO:0000256" key="1">
    <source>
        <dbReference type="SAM" id="Phobius"/>
    </source>
</evidence>
<comment type="caution">
    <text evidence="2">The sequence shown here is derived from an EMBL/GenBank/DDBJ whole genome shotgun (WGS) entry which is preliminary data.</text>
</comment>
<keyword evidence="1" id="KW-1133">Transmembrane helix</keyword>
<dbReference type="EMBL" id="LPVJ01000031">
    <property type="protein sequence ID" value="KUO95919.1"/>
    <property type="molecule type" value="Genomic_DNA"/>
</dbReference>
<reference evidence="2 3" key="1">
    <citation type="submission" date="2015-12" db="EMBL/GenBank/DDBJ databases">
        <title>Draft genome sequence of Acidibacillus ferrooxidans ITV001, isolated from a chalcopyrite acid mine drainage site in Brazil.</title>
        <authorList>
            <person name="Dall'Agnol H."/>
            <person name="Nancucheo I."/>
            <person name="Johnson B."/>
            <person name="Oliveira R."/>
            <person name="Leite L."/>
            <person name="Pylro V."/>
            <person name="Nunes G.L."/>
            <person name="Tzotzos G."/>
            <person name="Fernandes G.R."/>
            <person name="Dutra J."/>
            <person name="Orellana S.C."/>
            <person name="Oliveira G."/>
        </authorList>
    </citation>
    <scope>NUCLEOTIDE SEQUENCE [LARGE SCALE GENOMIC DNA]</scope>
    <source>
        <strain evidence="3">ITV01</strain>
    </source>
</reference>
<sequence>MSKGTAIFSAIVAAVVVAFFLVLYGYNQKHPAGSEAGGGFPTVDGISCDSTEHSQVRSHTHLYIIDNGKQTTIPSQIGIHNSGSCLYWIHTHDTTGVIHVEAPTQRNFTFGQFLDIWQQYPKAILGKSVKVFVNGQLFKGDLRSIKLKNQENIVIEIGPKFVSPPSYQIPANMP</sequence>
<evidence type="ECO:0000313" key="3">
    <source>
        <dbReference type="Proteomes" id="UP000053557"/>
    </source>
</evidence>
<evidence type="ECO:0000313" key="2">
    <source>
        <dbReference type="EMBL" id="KUO95919.1"/>
    </source>
</evidence>
<dbReference type="Proteomes" id="UP000053557">
    <property type="component" value="Unassembled WGS sequence"/>
</dbReference>
<protein>
    <submittedName>
        <fullName evidence="2">Uncharacterized protein</fullName>
    </submittedName>
</protein>
<keyword evidence="1" id="KW-0812">Transmembrane</keyword>